<feature type="region of interest" description="Disordered" evidence="1">
    <location>
        <begin position="38"/>
        <end position="67"/>
    </location>
</feature>
<reference evidence="3 4" key="1">
    <citation type="journal article" date="2018" name="Plant J.">
        <title>Genome sequences of Chlorella sorokiniana UTEX 1602 and Micractinium conductrix SAG 241.80: implications to maltose excretion by a green alga.</title>
        <authorList>
            <person name="Arriola M.B."/>
            <person name="Velmurugan N."/>
            <person name="Zhang Y."/>
            <person name="Plunkett M.H."/>
            <person name="Hondzo H."/>
            <person name="Barney B.M."/>
        </authorList>
    </citation>
    <scope>NUCLEOTIDE SEQUENCE [LARGE SCALE GENOMIC DNA]</scope>
    <source>
        <strain evidence="3 4">SAG 241.80</strain>
    </source>
</reference>
<dbReference type="AlphaFoldDB" id="A0A2P6VSC1"/>
<dbReference type="Proteomes" id="UP000239649">
    <property type="component" value="Unassembled WGS sequence"/>
</dbReference>
<dbReference type="STRING" id="554055.A0A2P6VSC1"/>
<accession>A0A2P6VSC1</accession>
<organism evidence="3 4">
    <name type="scientific">Micractinium conductrix</name>
    <dbReference type="NCBI Taxonomy" id="554055"/>
    <lineage>
        <taxon>Eukaryota</taxon>
        <taxon>Viridiplantae</taxon>
        <taxon>Chlorophyta</taxon>
        <taxon>core chlorophytes</taxon>
        <taxon>Trebouxiophyceae</taxon>
        <taxon>Chlorellales</taxon>
        <taxon>Chlorellaceae</taxon>
        <taxon>Chlorella clade</taxon>
        <taxon>Micractinium</taxon>
    </lineage>
</organism>
<feature type="chain" id="PRO_5015110284" description="O-methyltransferase" evidence="2">
    <location>
        <begin position="40"/>
        <end position="270"/>
    </location>
</feature>
<proteinExistence type="predicted"/>
<dbReference type="Gene3D" id="3.40.50.150">
    <property type="entry name" value="Vaccinia Virus protein VP39"/>
    <property type="match status" value="1"/>
</dbReference>
<dbReference type="Pfam" id="PF13578">
    <property type="entry name" value="Methyltransf_24"/>
    <property type="match status" value="1"/>
</dbReference>
<feature type="compositionally biased region" description="Gly residues" evidence="1">
    <location>
        <begin position="38"/>
        <end position="48"/>
    </location>
</feature>
<dbReference type="PANTHER" id="PTHR37909:SF1">
    <property type="entry name" value="S-ADENOSYL-L-METHIONINE-DEPENDENT METHYLTRANSFERASES SUPERFAMILY PROTEIN"/>
    <property type="match status" value="1"/>
</dbReference>
<dbReference type="PANTHER" id="PTHR37909">
    <property type="entry name" value="S-ADENOSYL-L-METHIONINE-DEPENDENT METHYLTRANSFERASES SUPERFAMILY PROTEIN"/>
    <property type="match status" value="1"/>
</dbReference>
<dbReference type="InterPro" id="IPR029063">
    <property type="entry name" value="SAM-dependent_MTases_sf"/>
</dbReference>
<dbReference type="OrthoDB" id="186626at2759"/>
<evidence type="ECO:0000256" key="1">
    <source>
        <dbReference type="SAM" id="MobiDB-lite"/>
    </source>
</evidence>
<gene>
    <name evidence="3" type="ORF">C2E20_0340</name>
</gene>
<feature type="signal peptide" evidence="2">
    <location>
        <begin position="1"/>
        <end position="39"/>
    </location>
</feature>
<evidence type="ECO:0000256" key="2">
    <source>
        <dbReference type="SAM" id="SignalP"/>
    </source>
</evidence>
<sequence>MTAKGRAAGSQRLRSQVASALFGALATLLLLHGSGSGSGSSLRGGGGTPSQRSGAAGCRNKSLQPPRTRLEMGDLLEREGFTSGAELGVQRGEFALTTLAAWPSCQQYILVDVWRQQENYEEAANVDDGKQQANYDAAVAALKPFEGVTEFLRMFTSESAPLVPDSSLDYVDIDARHDYCGCAEDMALWWPKLRPGGILAGHDYLNAKEIKEFHPNEDWCLCANGTRHEGAVKGAVGEFAAAQGLTVAVTYREIELGNPYGSWLLRKPEC</sequence>
<evidence type="ECO:0008006" key="5">
    <source>
        <dbReference type="Google" id="ProtNLM"/>
    </source>
</evidence>
<evidence type="ECO:0000313" key="4">
    <source>
        <dbReference type="Proteomes" id="UP000239649"/>
    </source>
</evidence>
<keyword evidence="2" id="KW-0732">Signal</keyword>
<evidence type="ECO:0000313" key="3">
    <source>
        <dbReference type="EMBL" id="PSC76989.1"/>
    </source>
</evidence>
<name>A0A2P6VSC1_9CHLO</name>
<dbReference type="EMBL" id="LHPF02000001">
    <property type="protein sequence ID" value="PSC76989.1"/>
    <property type="molecule type" value="Genomic_DNA"/>
</dbReference>
<comment type="caution">
    <text evidence="3">The sequence shown here is derived from an EMBL/GenBank/DDBJ whole genome shotgun (WGS) entry which is preliminary data.</text>
</comment>
<keyword evidence="4" id="KW-1185">Reference proteome</keyword>
<protein>
    <recommendedName>
        <fullName evidence="5">O-methyltransferase</fullName>
    </recommendedName>
</protein>